<dbReference type="InterPro" id="IPR003723">
    <property type="entry name" value="Precorrin-6x_reduct"/>
</dbReference>
<reference evidence="4 5" key="1">
    <citation type="submission" date="2015-04" db="EMBL/GenBank/DDBJ databases">
        <title>The draft genome sequence of Roseovarius sp.R12b.</title>
        <authorList>
            <person name="Li G."/>
            <person name="Lai Q."/>
            <person name="Shao Z."/>
            <person name="Yan P."/>
        </authorList>
    </citation>
    <scope>NUCLEOTIDE SEQUENCE [LARGE SCALE GENOMIC DNA]</scope>
    <source>
        <strain evidence="4 5">R12B</strain>
    </source>
</reference>
<protein>
    <submittedName>
        <fullName evidence="4">Precorrin-6x reductase</fullName>
    </submittedName>
</protein>
<comment type="caution">
    <text evidence="4">The sequence shown here is derived from an EMBL/GenBank/DDBJ whole genome shotgun (WGS) entry which is preliminary data.</text>
</comment>
<keyword evidence="2" id="KW-0169">Cobalamin biosynthesis</keyword>
<dbReference type="Proteomes" id="UP000051295">
    <property type="component" value="Unassembled WGS sequence"/>
</dbReference>
<evidence type="ECO:0000313" key="4">
    <source>
        <dbReference type="EMBL" id="KRS12211.1"/>
    </source>
</evidence>
<dbReference type="PROSITE" id="PS51014">
    <property type="entry name" value="COBK_CBIJ"/>
    <property type="match status" value="1"/>
</dbReference>
<organism evidence="4 5">
    <name type="scientific">Roseovarius atlanticus</name>
    <dbReference type="NCBI Taxonomy" id="1641875"/>
    <lineage>
        <taxon>Bacteria</taxon>
        <taxon>Pseudomonadati</taxon>
        <taxon>Pseudomonadota</taxon>
        <taxon>Alphaproteobacteria</taxon>
        <taxon>Rhodobacterales</taxon>
        <taxon>Roseobacteraceae</taxon>
        <taxon>Roseovarius</taxon>
    </lineage>
</organism>
<dbReference type="RefSeq" id="WP_057794053.1">
    <property type="nucleotide sequence ID" value="NZ_LAXJ01000012.1"/>
</dbReference>
<dbReference type="OrthoDB" id="5183775at2"/>
<accession>A0A0T5NTE6</accession>
<dbReference type="PANTHER" id="PTHR36925">
    <property type="entry name" value="COBALT-PRECORRIN-6A REDUCTASE"/>
    <property type="match status" value="1"/>
</dbReference>
<dbReference type="PANTHER" id="PTHR36925:SF1">
    <property type="entry name" value="COBALT-PRECORRIN-6A REDUCTASE"/>
    <property type="match status" value="1"/>
</dbReference>
<sequence>MTLLLLAGTGEAKIIAAHLHASGIAAIASLAGASRAPAPLALTTRTGGFGGEAAFRTYLNDQAITAVLDATHPFADRISQRTARVCADLSIPYCQLLRPPWRPGPGDNWTLIDREEEAAAHIAPGATVFLATGRQTLHRFANLAACTVISRQINVPDTPFPFPNGRFLQGDPPFSERQEYDLFKSLGIDWLIAKNAGGTTPRTKLDAARRLGIRVALINRPPQPDAPRVTTVEDALAWVHSL</sequence>
<proteinExistence type="predicted"/>
<dbReference type="GO" id="GO:0009236">
    <property type="term" value="P:cobalamin biosynthetic process"/>
    <property type="evidence" value="ECO:0007669"/>
    <property type="project" value="UniProtKB-UniPathway"/>
</dbReference>
<gene>
    <name evidence="4" type="ORF">XM53_13215</name>
</gene>
<dbReference type="AlphaFoldDB" id="A0A0T5NTE6"/>
<dbReference type="UniPathway" id="UPA00148"/>
<comment type="pathway">
    <text evidence="1">Cofactor biosynthesis; adenosylcobalamin biosynthesis.</text>
</comment>
<dbReference type="Pfam" id="PF02571">
    <property type="entry name" value="CbiJ"/>
    <property type="match status" value="1"/>
</dbReference>
<dbReference type="GO" id="GO:0016994">
    <property type="term" value="F:precorrin-6A reductase activity"/>
    <property type="evidence" value="ECO:0007669"/>
    <property type="project" value="InterPro"/>
</dbReference>
<dbReference type="STRING" id="1641875.XM53_13215"/>
<dbReference type="PATRIC" id="fig|1641875.4.peg.435"/>
<evidence type="ECO:0000313" key="5">
    <source>
        <dbReference type="Proteomes" id="UP000051295"/>
    </source>
</evidence>
<name>A0A0T5NTE6_9RHOB</name>
<keyword evidence="5" id="KW-1185">Reference proteome</keyword>
<evidence type="ECO:0000256" key="2">
    <source>
        <dbReference type="ARBA" id="ARBA00022573"/>
    </source>
</evidence>
<dbReference type="EMBL" id="LAXJ01000012">
    <property type="protein sequence ID" value="KRS12211.1"/>
    <property type="molecule type" value="Genomic_DNA"/>
</dbReference>
<dbReference type="NCBIfam" id="NF005968">
    <property type="entry name" value="PRK08057.1-2"/>
    <property type="match status" value="1"/>
</dbReference>
<evidence type="ECO:0000256" key="1">
    <source>
        <dbReference type="ARBA" id="ARBA00004953"/>
    </source>
</evidence>
<keyword evidence="3" id="KW-0560">Oxidoreductase</keyword>
<evidence type="ECO:0000256" key="3">
    <source>
        <dbReference type="ARBA" id="ARBA00023002"/>
    </source>
</evidence>